<keyword evidence="1" id="KW-0812">Transmembrane</keyword>
<proteinExistence type="predicted"/>
<organism evidence="2 3">
    <name type="scientific">Rhizophagus clarus</name>
    <dbReference type="NCBI Taxonomy" id="94130"/>
    <lineage>
        <taxon>Eukaryota</taxon>
        <taxon>Fungi</taxon>
        <taxon>Fungi incertae sedis</taxon>
        <taxon>Mucoromycota</taxon>
        <taxon>Glomeromycotina</taxon>
        <taxon>Glomeromycetes</taxon>
        <taxon>Glomerales</taxon>
        <taxon>Glomeraceae</taxon>
        <taxon>Rhizophagus</taxon>
    </lineage>
</organism>
<dbReference type="InterPro" id="IPR036259">
    <property type="entry name" value="MFS_trans_sf"/>
</dbReference>
<evidence type="ECO:0000256" key="1">
    <source>
        <dbReference type="SAM" id="Phobius"/>
    </source>
</evidence>
<protein>
    <submittedName>
        <fullName evidence="2">Major facilitator superfamily domain-containing protein</fullName>
    </submittedName>
</protein>
<gene>
    <name evidence="2" type="ORF">RCL2_001487900</name>
</gene>
<keyword evidence="1" id="KW-1133">Transmembrane helix</keyword>
<dbReference type="Gene3D" id="1.20.1720.10">
    <property type="entry name" value="Multidrug resistance protein D"/>
    <property type="match status" value="1"/>
</dbReference>
<feature type="transmembrane region" description="Helical" evidence="1">
    <location>
        <begin position="6"/>
        <end position="24"/>
    </location>
</feature>
<dbReference type="SUPFAM" id="SSF103473">
    <property type="entry name" value="MFS general substrate transporter"/>
    <property type="match status" value="1"/>
</dbReference>
<evidence type="ECO:0000313" key="3">
    <source>
        <dbReference type="Proteomes" id="UP000615446"/>
    </source>
</evidence>
<reference evidence="2" key="1">
    <citation type="submission" date="2019-10" db="EMBL/GenBank/DDBJ databases">
        <title>Conservation and host-specific expression of non-tandemly repeated heterogenous ribosome RNA gene in arbuscular mycorrhizal fungi.</title>
        <authorList>
            <person name="Maeda T."/>
            <person name="Kobayashi Y."/>
            <person name="Nakagawa T."/>
            <person name="Ezawa T."/>
            <person name="Yamaguchi K."/>
            <person name="Bino T."/>
            <person name="Nishimoto Y."/>
            <person name="Shigenobu S."/>
            <person name="Kawaguchi M."/>
        </authorList>
    </citation>
    <scope>NUCLEOTIDE SEQUENCE</scope>
    <source>
        <strain evidence="2">HR1</strain>
    </source>
</reference>
<keyword evidence="1" id="KW-0472">Membrane</keyword>
<name>A0A8H3LKL1_9GLOM</name>
<sequence>MLANTAVASYLYVNRIAPLFWALYSDLQGTRRKLIALHMLQFFSASAVQCLSVGTLSDIYSATEKENAIGVFYLGFFIRPVIGLPIGRFLT</sequence>
<dbReference type="AlphaFoldDB" id="A0A8H3LKL1"/>
<comment type="caution">
    <text evidence="2">The sequence shown here is derived from an EMBL/GenBank/DDBJ whole genome shotgun (WGS) entry which is preliminary data.</text>
</comment>
<feature type="transmembrane region" description="Helical" evidence="1">
    <location>
        <begin position="36"/>
        <end position="56"/>
    </location>
</feature>
<accession>A0A8H3LKL1</accession>
<evidence type="ECO:0000313" key="2">
    <source>
        <dbReference type="EMBL" id="GES87910.1"/>
    </source>
</evidence>
<dbReference type="Proteomes" id="UP000615446">
    <property type="component" value="Unassembled WGS sequence"/>
</dbReference>
<dbReference type="OrthoDB" id="2441642at2759"/>
<dbReference type="EMBL" id="BLAL01000172">
    <property type="protein sequence ID" value="GES87910.1"/>
    <property type="molecule type" value="Genomic_DNA"/>
</dbReference>
<feature type="transmembrane region" description="Helical" evidence="1">
    <location>
        <begin position="68"/>
        <end position="90"/>
    </location>
</feature>